<proteinExistence type="inferred from homology"/>
<feature type="chain" id="PRO_5027097496" description="Fe/B12 periplasmic-binding domain-containing protein" evidence="5">
    <location>
        <begin position="29"/>
        <end position="326"/>
    </location>
</feature>
<evidence type="ECO:0000313" key="8">
    <source>
        <dbReference type="Proteomes" id="UP000441797"/>
    </source>
</evidence>
<dbReference type="Gene3D" id="3.40.50.1980">
    <property type="entry name" value="Nitrogenase molybdenum iron protein domain"/>
    <property type="match status" value="2"/>
</dbReference>
<name>A0A6N8FRZ6_9CHRO</name>
<comment type="similarity">
    <text evidence="2">Belongs to the bacterial solute-binding protein 8 family.</text>
</comment>
<evidence type="ECO:0000259" key="6">
    <source>
        <dbReference type="PROSITE" id="PS50983"/>
    </source>
</evidence>
<evidence type="ECO:0000256" key="5">
    <source>
        <dbReference type="SAM" id="SignalP"/>
    </source>
</evidence>
<dbReference type="InterPro" id="IPR002491">
    <property type="entry name" value="ABC_transptr_periplasmic_BD"/>
</dbReference>
<organism evidence="7 8">
    <name type="scientific">Gloeocapsopsis dulcis AAB1 = 1H9</name>
    <dbReference type="NCBI Taxonomy" id="1433147"/>
    <lineage>
        <taxon>Bacteria</taxon>
        <taxon>Bacillati</taxon>
        <taxon>Cyanobacteriota</taxon>
        <taxon>Cyanophyceae</taxon>
        <taxon>Oscillatoriophycideae</taxon>
        <taxon>Chroococcales</taxon>
        <taxon>Chroococcaceae</taxon>
        <taxon>Gloeocapsopsis</taxon>
        <taxon>Gloeocapsopsis dulcis</taxon>
    </lineage>
</organism>
<evidence type="ECO:0000256" key="1">
    <source>
        <dbReference type="ARBA" id="ARBA00004196"/>
    </source>
</evidence>
<keyword evidence="3" id="KW-0813">Transport</keyword>
<dbReference type="OrthoDB" id="418958at2"/>
<evidence type="ECO:0000256" key="4">
    <source>
        <dbReference type="ARBA" id="ARBA00022729"/>
    </source>
</evidence>
<dbReference type="RefSeq" id="WP_105222000.1">
    <property type="nucleotide sequence ID" value="NZ_CAWNSU010000122.1"/>
</dbReference>
<accession>A0A6N8FRZ6</accession>
<dbReference type="SUPFAM" id="SSF53807">
    <property type="entry name" value="Helical backbone' metal receptor"/>
    <property type="match status" value="1"/>
</dbReference>
<dbReference type="AlphaFoldDB" id="A0A6N8FRZ6"/>
<dbReference type="GO" id="GO:1901678">
    <property type="term" value="P:iron coordination entity transport"/>
    <property type="evidence" value="ECO:0007669"/>
    <property type="project" value="UniProtKB-ARBA"/>
</dbReference>
<dbReference type="PROSITE" id="PS51257">
    <property type="entry name" value="PROKAR_LIPOPROTEIN"/>
    <property type="match status" value="1"/>
</dbReference>
<dbReference type="GO" id="GO:0030288">
    <property type="term" value="C:outer membrane-bounded periplasmic space"/>
    <property type="evidence" value="ECO:0007669"/>
    <property type="project" value="TreeGrafter"/>
</dbReference>
<dbReference type="Proteomes" id="UP000441797">
    <property type="component" value="Unassembled WGS sequence"/>
</dbReference>
<dbReference type="PANTHER" id="PTHR30532:SF25">
    <property type="entry name" value="IRON(III) DICITRATE-BINDING PERIPLASMIC PROTEIN"/>
    <property type="match status" value="1"/>
</dbReference>
<keyword evidence="8" id="KW-1185">Reference proteome</keyword>
<dbReference type="PANTHER" id="PTHR30532">
    <property type="entry name" value="IRON III DICITRATE-BINDING PERIPLASMIC PROTEIN"/>
    <property type="match status" value="1"/>
</dbReference>
<evidence type="ECO:0000256" key="3">
    <source>
        <dbReference type="ARBA" id="ARBA00022448"/>
    </source>
</evidence>
<evidence type="ECO:0000256" key="2">
    <source>
        <dbReference type="ARBA" id="ARBA00008814"/>
    </source>
</evidence>
<protein>
    <recommendedName>
        <fullName evidence="6">Fe/B12 periplasmic-binding domain-containing protein</fullName>
    </recommendedName>
</protein>
<dbReference type="Pfam" id="PF01497">
    <property type="entry name" value="Peripla_BP_2"/>
    <property type="match status" value="1"/>
</dbReference>
<reference evidence="7 8" key="1">
    <citation type="journal article" date="2019" name="Front. Microbiol.">
        <title>Genomic Features for Desiccation Tolerance and Sugar Biosynthesis in the Extremophile Gloeocapsopsis sp. UTEX B3054.</title>
        <authorList>
            <person name="Urrejola C."/>
            <person name="Alcorta J."/>
            <person name="Salas L."/>
            <person name="Vasquez M."/>
            <person name="Polz M.F."/>
            <person name="Vicuna R."/>
            <person name="Diez B."/>
        </authorList>
    </citation>
    <scope>NUCLEOTIDE SEQUENCE [LARGE SCALE GENOMIC DNA]</scope>
    <source>
        <strain evidence="7 8">1H9</strain>
    </source>
</reference>
<evidence type="ECO:0000313" key="7">
    <source>
        <dbReference type="EMBL" id="MUL35900.1"/>
    </source>
</evidence>
<dbReference type="EMBL" id="NAPY01000006">
    <property type="protein sequence ID" value="MUL35900.1"/>
    <property type="molecule type" value="Genomic_DNA"/>
</dbReference>
<dbReference type="CDD" id="cd01146">
    <property type="entry name" value="FhuD"/>
    <property type="match status" value="1"/>
</dbReference>
<dbReference type="PROSITE" id="PS50983">
    <property type="entry name" value="FE_B12_PBP"/>
    <property type="match status" value="1"/>
</dbReference>
<feature type="domain" description="Fe/B12 periplasmic-binding" evidence="6">
    <location>
        <begin position="67"/>
        <end position="326"/>
    </location>
</feature>
<keyword evidence="4 5" id="KW-0732">Signal</keyword>
<comment type="subcellular location">
    <subcellularLocation>
        <location evidence="1">Cell envelope</location>
    </subcellularLocation>
</comment>
<comment type="caution">
    <text evidence="7">The sequence shown here is derived from an EMBL/GenBank/DDBJ whole genome shotgun (WGS) entry which is preliminary data.</text>
</comment>
<feature type="signal peptide" evidence="5">
    <location>
        <begin position="1"/>
        <end position="28"/>
    </location>
</feature>
<sequence length="326" mass="37021">MTQRKLTRILHRYAAISLFLLTIAIACACNNVISQHSASTNLHPSASNCRLIKHAMGETCVPIKPQRIVTISGFAVGSLLSLNVKPVATITDVASIWQDQLKDVENLGTEEQVNLESLLQIKPDLIFASKWTAEAIYDKLTRIAPTVVDDFQRWREWKDVFMLHAEALGMTAQAQQLMEEYRDRVVQLKAHLKQTPPTQVSLVRLYYDGRIILYLKDSFAGAILEEIGISRPPSQNKDDFLKVISKEAIQEADGDIIFVWTFGENTRVAQASQDALRRMKSDPLWLQLNAVKQNRVYEVGNYWNILSSPRQANLIIDDLFKYLIDH</sequence>
<gene>
    <name evidence="7" type="ORF">BWI75_05930</name>
</gene>
<dbReference type="InterPro" id="IPR051313">
    <property type="entry name" value="Bact_iron-sidero_bind"/>
</dbReference>